<name>A0A2N3HYF1_9BACT</name>
<comment type="caution">
    <text evidence="4">The sequence shown here is derived from an EMBL/GenBank/DDBJ whole genome shotgun (WGS) entry which is preliminary data.</text>
</comment>
<dbReference type="Gene3D" id="2.40.33.20">
    <property type="entry name" value="PK beta-barrel domain-like"/>
    <property type="match status" value="1"/>
</dbReference>
<dbReference type="InterPro" id="IPR036425">
    <property type="entry name" value="MoaB/Mog-like_dom_sf"/>
</dbReference>
<dbReference type="InterPro" id="IPR005302">
    <property type="entry name" value="MoCF_Sase_C"/>
</dbReference>
<dbReference type="SMART" id="SM00852">
    <property type="entry name" value="MoCF_biosynth"/>
    <property type="match status" value="1"/>
</dbReference>
<dbReference type="InterPro" id="IPR011037">
    <property type="entry name" value="Pyrv_Knase-like_insert_dom_sf"/>
</dbReference>
<sequence length="313" mass="35016">MSNKPVTVLSVNISEKKGVIKRPVASIELNSLGVLNDAHSGNWHRQVSLLAKESIDKFSKQATRKIDFGEFAENITTEGLLLHHTAPLDRFIMGDLVLEVTQIGKKCHGDSCSIFREIGNCVMPKEGIFCRVLKAGSLKAGDILSYHPRIIKTMIITLSDRASRGEYEDKSGPLLEKLAEEFFQSKNRHYKIEKNIIPDQEEDLTKLLERAKKENFDLVFTTGGTGIGPKDITPDVVKKHLTKEISGIMELIRIKYGMEKPNALVSRGIAGVMNKTLVYTMPGSPKAVNEYCTEIFKTIEHSLYMMNELDIHG</sequence>
<gene>
    <name evidence="4" type="ORF">BZG02_09820</name>
</gene>
<dbReference type="NCBIfam" id="TIGR00177">
    <property type="entry name" value="molyb_syn"/>
    <property type="match status" value="1"/>
</dbReference>
<dbReference type="Gene3D" id="3.40.980.10">
    <property type="entry name" value="MoaB/Mog-like domain"/>
    <property type="match status" value="1"/>
</dbReference>
<organism evidence="4 5">
    <name type="scientific">Labilibaculum filiforme</name>
    <dbReference type="NCBI Taxonomy" id="1940526"/>
    <lineage>
        <taxon>Bacteria</taxon>
        <taxon>Pseudomonadati</taxon>
        <taxon>Bacteroidota</taxon>
        <taxon>Bacteroidia</taxon>
        <taxon>Marinilabiliales</taxon>
        <taxon>Marinifilaceae</taxon>
        <taxon>Labilibaculum</taxon>
    </lineage>
</organism>
<dbReference type="CDD" id="cd00886">
    <property type="entry name" value="MogA_MoaB"/>
    <property type="match status" value="1"/>
</dbReference>
<dbReference type="GO" id="GO:0006777">
    <property type="term" value="P:Mo-molybdopterin cofactor biosynthetic process"/>
    <property type="evidence" value="ECO:0007669"/>
    <property type="project" value="UniProtKB-KW"/>
</dbReference>
<dbReference type="Pfam" id="PF03473">
    <property type="entry name" value="MOSC"/>
    <property type="match status" value="1"/>
</dbReference>
<feature type="domain" description="MOSC" evidence="3">
    <location>
        <begin position="21"/>
        <end position="147"/>
    </location>
</feature>
<dbReference type="Pfam" id="PF00994">
    <property type="entry name" value="MoCF_biosynth"/>
    <property type="match status" value="1"/>
</dbReference>
<dbReference type="EMBL" id="MVDD01000006">
    <property type="protein sequence ID" value="PKQ63057.1"/>
    <property type="molecule type" value="Genomic_DNA"/>
</dbReference>
<dbReference type="GO" id="GO:0003824">
    <property type="term" value="F:catalytic activity"/>
    <property type="evidence" value="ECO:0007669"/>
    <property type="project" value="InterPro"/>
</dbReference>
<comment type="pathway">
    <text evidence="1">Cofactor biosynthesis; molybdopterin biosynthesis.</text>
</comment>
<keyword evidence="2" id="KW-0501">Molybdenum cofactor biosynthesis</keyword>
<dbReference type="PANTHER" id="PTHR43764:SF1">
    <property type="entry name" value="MOLYBDOPTERIN MOLYBDOTRANSFERASE"/>
    <property type="match status" value="1"/>
</dbReference>
<dbReference type="InterPro" id="IPR051920">
    <property type="entry name" value="MPT_Adenylyltrnsfr/MoaC-Rel"/>
</dbReference>
<evidence type="ECO:0000259" key="3">
    <source>
        <dbReference type="PROSITE" id="PS51340"/>
    </source>
</evidence>
<dbReference type="OrthoDB" id="9794429at2"/>
<dbReference type="SUPFAM" id="SSF50800">
    <property type="entry name" value="PK beta-barrel domain-like"/>
    <property type="match status" value="1"/>
</dbReference>
<accession>A0A2N3HYF1</accession>
<evidence type="ECO:0000256" key="1">
    <source>
        <dbReference type="ARBA" id="ARBA00005046"/>
    </source>
</evidence>
<dbReference type="PANTHER" id="PTHR43764">
    <property type="entry name" value="MOLYBDENUM COFACTOR BIOSYNTHESIS"/>
    <property type="match status" value="1"/>
</dbReference>
<dbReference type="InterPro" id="IPR001453">
    <property type="entry name" value="MoaB/Mog_dom"/>
</dbReference>
<dbReference type="AlphaFoldDB" id="A0A2N3HYF1"/>
<evidence type="ECO:0000256" key="2">
    <source>
        <dbReference type="ARBA" id="ARBA00023150"/>
    </source>
</evidence>
<reference evidence="4 5" key="1">
    <citation type="journal article" date="2017" name="Front. Microbiol.">
        <title>Labilibaculum manganireducens gen. nov., sp. nov. and Labilibaculum filiforme sp. nov., Novel Bacteroidetes Isolated from Subsurface Sediments of the Baltic Sea.</title>
        <authorList>
            <person name="Vandieken V."/>
            <person name="Marshall I.P."/>
            <person name="Niemann H."/>
            <person name="Engelen B."/>
            <person name="Cypionka H."/>
        </authorList>
    </citation>
    <scope>NUCLEOTIDE SEQUENCE [LARGE SCALE GENOMIC DNA]</scope>
    <source>
        <strain evidence="4 5">59.16B</strain>
    </source>
</reference>
<keyword evidence="5" id="KW-1185">Reference proteome</keyword>
<dbReference type="PROSITE" id="PS51340">
    <property type="entry name" value="MOSC"/>
    <property type="match status" value="1"/>
</dbReference>
<evidence type="ECO:0000313" key="4">
    <source>
        <dbReference type="EMBL" id="PKQ63057.1"/>
    </source>
</evidence>
<dbReference type="Proteomes" id="UP000233535">
    <property type="component" value="Unassembled WGS sequence"/>
</dbReference>
<evidence type="ECO:0000313" key="5">
    <source>
        <dbReference type="Proteomes" id="UP000233535"/>
    </source>
</evidence>
<dbReference type="RefSeq" id="WP_101261263.1">
    <property type="nucleotide sequence ID" value="NZ_MVDD01000006.1"/>
</dbReference>
<protein>
    <recommendedName>
        <fullName evidence="3">MOSC domain-containing protein</fullName>
    </recommendedName>
</protein>
<dbReference type="GO" id="GO:0030170">
    <property type="term" value="F:pyridoxal phosphate binding"/>
    <property type="evidence" value="ECO:0007669"/>
    <property type="project" value="InterPro"/>
</dbReference>
<proteinExistence type="predicted"/>
<dbReference type="SUPFAM" id="SSF53218">
    <property type="entry name" value="Molybdenum cofactor biosynthesis proteins"/>
    <property type="match status" value="1"/>
</dbReference>
<dbReference type="GO" id="GO:0030151">
    <property type="term" value="F:molybdenum ion binding"/>
    <property type="evidence" value="ECO:0007669"/>
    <property type="project" value="InterPro"/>
</dbReference>